<proteinExistence type="inferred from homology"/>
<dbReference type="GO" id="GO:0004252">
    <property type="term" value="F:serine-type endopeptidase activity"/>
    <property type="evidence" value="ECO:0007669"/>
    <property type="project" value="UniProtKB-UniRule"/>
</dbReference>
<evidence type="ECO:0000259" key="9">
    <source>
        <dbReference type="PROSITE" id="PS51829"/>
    </source>
</evidence>
<dbReference type="Proteomes" id="UP000075320">
    <property type="component" value="Unassembled WGS sequence"/>
</dbReference>
<dbReference type="GO" id="GO:0016485">
    <property type="term" value="P:protein processing"/>
    <property type="evidence" value="ECO:0007669"/>
    <property type="project" value="TreeGrafter"/>
</dbReference>
<keyword evidence="11" id="KW-1185">Reference proteome</keyword>
<sequence length="543" mass="57184">MSVLFTNCSQGAFEAAVALGDPLLEHAWHIKNTGQKAFATNGGTAGVDLNIAKTWGAGITGRGVKVLISDDGVEDSHQDLTGNYLYGTVSRDYSKAYPYLYNTSEPKTADDNHGTAVAGLVAAVADNGFGSKGVAYGASIVSANFLSDGVTATETTLLDQASGNIDVFNMSWGSKQNTVSVPLAVFQNQLRSGALTLRGGKGAIYVKAAGNFYYVTCAGTSVDCLGNANFDGDNSSPFLILVGALNAKGEAASYSSPGSNVWISSFGGEFGDTDPAMVTTDRSGCNYGFALSNSSGPKFERGANGNIGCSYSVTFNGTSSAAPVLSGVVALLLEANPKLTWRDVKYILAKTAVQISPDATALYTHPLGTPIPVVIYEYPWLTNSAGFKFHNWFGFGRVDVDAAVAYAKKYTSPFGTFIETEFDDNVRAVTRAIPDNSGPGVTDSMTVASSVRIESVQLRLTVSHADISQIAVELTSPSGMKSYLVNMNNSLTNLANYTDNVFLSNAFYQESSAGVWTIKLIDAKAGTTGNLVRWSLRFTGSAN</sequence>
<feature type="active site" description="Charge relay system" evidence="7 8">
    <location>
        <position position="70"/>
    </location>
</feature>
<dbReference type="Pfam" id="PF00082">
    <property type="entry name" value="Peptidase_S8"/>
    <property type="match status" value="1"/>
</dbReference>
<name>A0A150WT15_BDEBC</name>
<dbReference type="GO" id="GO:0016020">
    <property type="term" value="C:membrane"/>
    <property type="evidence" value="ECO:0007669"/>
    <property type="project" value="TreeGrafter"/>
</dbReference>
<dbReference type="InterPro" id="IPR036852">
    <property type="entry name" value="Peptidase_S8/S53_dom_sf"/>
</dbReference>
<reference evidence="10 11" key="1">
    <citation type="submission" date="2016-03" db="EMBL/GenBank/DDBJ databases">
        <authorList>
            <person name="Ploux O."/>
        </authorList>
    </citation>
    <scope>NUCLEOTIDE SEQUENCE [LARGE SCALE GENOMIC DNA]</scope>
    <source>
        <strain evidence="10 11">R0</strain>
    </source>
</reference>
<dbReference type="GO" id="GO:0005737">
    <property type="term" value="C:cytoplasm"/>
    <property type="evidence" value="ECO:0007669"/>
    <property type="project" value="UniProtKB-ARBA"/>
</dbReference>
<evidence type="ECO:0000256" key="6">
    <source>
        <dbReference type="ARBA" id="ARBA00022837"/>
    </source>
</evidence>
<evidence type="ECO:0000256" key="8">
    <source>
        <dbReference type="PROSITE-ProRule" id="PRU01240"/>
    </source>
</evidence>
<evidence type="ECO:0000256" key="2">
    <source>
        <dbReference type="ARBA" id="ARBA00022670"/>
    </source>
</evidence>
<dbReference type="Gene3D" id="2.60.120.260">
    <property type="entry name" value="Galactose-binding domain-like"/>
    <property type="match status" value="1"/>
</dbReference>
<evidence type="ECO:0000256" key="7">
    <source>
        <dbReference type="PIRSR" id="PIRSR615500-1"/>
    </source>
</evidence>
<evidence type="ECO:0000256" key="5">
    <source>
        <dbReference type="ARBA" id="ARBA00022825"/>
    </source>
</evidence>
<dbReference type="InterPro" id="IPR000209">
    <property type="entry name" value="Peptidase_S8/S53_dom"/>
</dbReference>
<organism evidence="10 11">
    <name type="scientific">Bdellovibrio bacteriovorus</name>
    <dbReference type="NCBI Taxonomy" id="959"/>
    <lineage>
        <taxon>Bacteria</taxon>
        <taxon>Pseudomonadati</taxon>
        <taxon>Bdellovibrionota</taxon>
        <taxon>Bdellovibrionia</taxon>
        <taxon>Bdellovibrionales</taxon>
        <taxon>Pseudobdellovibrionaceae</taxon>
        <taxon>Bdellovibrio</taxon>
    </lineage>
</organism>
<dbReference type="Pfam" id="PF01483">
    <property type="entry name" value="P_proprotein"/>
    <property type="match status" value="1"/>
</dbReference>
<dbReference type="EMBL" id="LUKE01000001">
    <property type="protein sequence ID" value="KYG67526.1"/>
    <property type="molecule type" value="Genomic_DNA"/>
</dbReference>
<dbReference type="OrthoDB" id="5288153at2"/>
<keyword evidence="6" id="KW-0106">Calcium</keyword>
<dbReference type="SUPFAM" id="SSF49785">
    <property type="entry name" value="Galactose-binding domain-like"/>
    <property type="match status" value="1"/>
</dbReference>
<dbReference type="Gene3D" id="3.40.50.200">
    <property type="entry name" value="Peptidase S8/S53 domain"/>
    <property type="match status" value="1"/>
</dbReference>
<evidence type="ECO:0000256" key="3">
    <source>
        <dbReference type="ARBA" id="ARBA00022729"/>
    </source>
</evidence>
<dbReference type="PROSITE" id="PS51892">
    <property type="entry name" value="SUBTILASE"/>
    <property type="match status" value="1"/>
</dbReference>
<dbReference type="PROSITE" id="PS51829">
    <property type="entry name" value="P_HOMO_B"/>
    <property type="match status" value="1"/>
</dbReference>
<dbReference type="SUPFAM" id="SSF52743">
    <property type="entry name" value="Subtilisin-like"/>
    <property type="match status" value="1"/>
</dbReference>
<evidence type="ECO:0000256" key="1">
    <source>
        <dbReference type="ARBA" id="ARBA00005325"/>
    </source>
</evidence>
<dbReference type="PROSITE" id="PS00137">
    <property type="entry name" value="SUBTILASE_HIS"/>
    <property type="match status" value="1"/>
</dbReference>
<comment type="caution">
    <text evidence="10">The sequence shown here is derived from an EMBL/GenBank/DDBJ whole genome shotgun (WGS) entry which is preliminary data.</text>
</comment>
<dbReference type="InterPro" id="IPR002884">
    <property type="entry name" value="P_dom"/>
</dbReference>
<accession>A0A150WT15</accession>
<dbReference type="InterPro" id="IPR015500">
    <property type="entry name" value="Peptidase_S8_subtilisin-rel"/>
</dbReference>
<dbReference type="InterPro" id="IPR022398">
    <property type="entry name" value="Peptidase_S8_His-AS"/>
</dbReference>
<gene>
    <name evidence="10" type="ORF">AZI86_08450</name>
</gene>
<dbReference type="AlphaFoldDB" id="A0A150WT15"/>
<dbReference type="GO" id="GO:0012505">
    <property type="term" value="C:endomembrane system"/>
    <property type="evidence" value="ECO:0007669"/>
    <property type="project" value="UniProtKB-ARBA"/>
</dbReference>
<evidence type="ECO:0000313" key="11">
    <source>
        <dbReference type="Proteomes" id="UP000075320"/>
    </source>
</evidence>
<evidence type="ECO:0000313" key="10">
    <source>
        <dbReference type="EMBL" id="KYG67526.1"/>
    </source>
</evidence>
<dbReference type="InterPro" id="IPR034182">
    <property type="entry name" value="Kexin/furin"/>
</dbReference>
<keyword evidence="5 8" id="KW-0720">Serine protease</keyword>
<keyword evidence="2 8" id="KW-0645">Protease</keyword>
<dbReference type="PANTHER" id="PTHR42884">
    <property type="entry name" value="PROPROTEIN CONVERTASE SUBTILISIN/KEXIN-RELATED"/>
    <property type="match status" value="1"/>
</dbReference>
<protein>
    <submittedName>
        <fullName evidence="10">Serine protease</fullName>
    </submittedName>
</protein>
<feature type="active site" description="Charge relay system" evidence="7 8">
    <location>
        <position position="319"/>
    </location>
</feature>
<keyword evidence="4 8" id="KW-0378">Hydrolase</keyword>
<feature type="active site" description="Charge relay system" evidence="7 8">
    <location>
        <position position="113"/>
    </location>
</feature>
<dbReference type="PANTHER" id="PTHR42884:SF14">
    <property type="entry name" value="NEUROENDOCRINE CONVERTASE 1"/>
    <property type="match status" value="1"/>
</dbReference>
<evidence type="ECO:0000256" key="4">
    <source>
        <dbReference type="ARBA" id="ARBA00022801"/>
    </source>
</evidence>
<dbReference type="CDD" id="cd04059">
    <property type="entry name" value="Peptidases_S8_Protein_convertases_Kexins_Furin-like"/>
    <property type="match status" value="1"/>
</dbReference>
<comment type="similarity">
    <text evidence="1">Belongs to the peptidase S8 family. Furin subfamily.</text>
</comment>
<feature type="domain" description="P/Homo B" evidence="9">
    <location>
        <begin position="416"/>
        <end position="543"/>
    </location>
</feature>
<dbReference type="InterPro" id="IPR008979">
    <property type="entry name" value="Galactose-bd-like_sf"/>
</dbReference>
<keyword evidence="3" id="KW-0732">Signal</keyword>
<dbReference type="PRINTS" id="PR00723">
    <property type="entry name" value="SUBTILISIN"/>
</dbReference>